<dbReference type="EMBL" id="WSZK01000012">
    <property type="protein sequence ID" value="MWG33960.1"/>
    <property type="molecule type" value="Genomic_DNA"/>
</dbReference>
<proteinExistence type="predicted"/>
<keyword evidence="3" id="KW-1185">Reference proteome</keyword>
<dbReference type="Proteomes" id="UP000451471">
    <property type="component" value="Unassembled WGS sequence"/>
</dbReference>
<organism evidence="2 3">
    <name type="scientific">Halomarina oriensis</name>
    <dbReference type="NCBI Taxonomy" id="671145"/>
    <lineage>
        <taxon>Archaea</taxon>
        <taxon>Methanobacteriati</taxon>
        <taxon>Methanobacteriota</taxon>
        <taxon>Stenosarchaea group</taxon>
        <taxon>Halobacteria</taxon>
        <taxon>Halobacteriales</taxon>
        <taxon>Natronomonadaceae</taxon>
        <taxon>Halomarina</taxon>
    </lineage>
</organism>
<feature type="region of interest" description="Disordered" evidence="1">
    <location>
        <begin position="33"/>
        <end position="68"/>
    </location>
</feature>
<evidence type="ECO:0000313" key="3">
    <source>
        <dbReference type="Proteomes" id="UP000451471"/>
    </source>
</evidence>
<accession>A0A6B0GH96</accession>
<comment type="caution">
    <text evidence="2">The sequence shown here is derived from an EMBL/GenBank/DDBJ whole genome shotgun (WGS) entry which is preliminary data.</text>
</comment>
<dbReference type="RefSeq" id="WP_158203675.1">
    <property type="nucleotide sequence ID" value="NZ_WSZK01000012.1"/>
</dbReference>
<dbReference type="OrthoDB" id="205469at2157"/>
<gene>
    <name evidence="2" type="ORF">GQS65_05535</name>
</gene>
<evidence type="ECO:0000256" key="1">
    <source>
        <dbReference type="SAM" id="MobiDB-lite"/>
    </source>
</evidence>
<evidence type="ECO:0000313" key="2">
    <source>
        <dbReference type="EMBL" id="MWG33960.1"/>
    </source>
</evidence>
<protein>
    <submittedName>
        <fullName evidence="2">Uncharacterized protein</fullName>
    </submittedName>
</protein>
<sequence length="174" mass="18003">MRRAAATVLGVVVVLFAGLTAGVVLGMVDVTPPLVDDSSAETTATPQADLRTDGAGDGPGTSSDDHGYAMSVDRIESCGPTCRDVTATITNTGDGPRENVSVVTRVSTGGEQVWSGSQDVGTLAPSESHTTTERVELGSLDGLRVERNDGYVTVETTVRSDSGTTTFAERRRVG</sequence>
<reference evidence="2 3" key="1">
    <citation type="submission" date="2019-12" db="EMBL/GenBank/DDBJ databases">
        <title>Halocatena pleomorpha gen. nov. sp. nov., an extremely halophilic archaeon of family Halobacteriaceae isolated from saltpan soil.</title>
        <authorList>
            <person name="Pal Y."/>
            <person name="Verma A."/>
            <person name="Krishnamurthi S."/>
            <person name="Kumar P."/>
        </authorList>
    </citation>
    <scope>NUCLEOTIDE SEQUENCE [LARGE SCALE GENOMIC DNA]</scope>
    <source>
        <strain evidence="2 3">JCM 16495</strain>
    </source>
</reference>
<name>A0A6B0GH96_9EURY</name>
<dbReference type="AlphaFoldDB" id="A0A6B0GH96"/>